<sequence length="164" mass="17756">MKKLLLAMLSVLSLGLTSCLNNDDEPQKYQGLAFVTNVKAPETGEVGQEIVFNVTFQLNSNCAHFLKFNAPIVLQDPAKESEYAGIMEVAPIVESEDPKCSNAEGASATKEFKVIPKVPGVYQFKFYSGVKGEGADAKPQFIEVKVTVSNPEKKEKEGGEKPAA</sequence>
<dbReference type="OrthoDB" id="660065at2"/>
<gene>
    <name evidence="2" type="ORF">EQP59_01300</name>
</gene>
<organism evidence="2 3">
    <name type="scientific">Ornithobacterium rhinotracheale</name>
    <dbReference type="NCBI Taxonomy" id="28251"/>
    <lineage>
        <taxon>Bacteria</taxon>
        <taxon>Pseudomonadati</taxon>
        <taxon>Bacteroidota</taxon>
        <taxon>Flavobacteriia</taxon>
        <taxon>Flavobacteriales</taxon>
        <taxon>Weeksellaceae</taxon>
        <taxon>Ornithobacterium</taxon>
    </lineage>
</organism>
<reference evidence="2 3" key="1">
    <citation type="submission" date="2019-01" db="EMBL/GenBank/DDBJ databases">
        <title>Whole Genome of Ornithobacterium rhinotracheale FARPER-174b.</title>
        <authorList>
            <person name="Tataje-Lavanda L.A."/>
            <person name="Montalvan A."/>
            <person name="Montesinos R."/>
            <person name="Zimic M."/>
            <person name="Fernandez-Sanchez M."/>
            <person name="Fernandez-Diaz M."/>
        </authorList>
    </citation>
    <scope>NUCLEOTIDE SEQUENCE [LARGE SCALE GENOMIC DNA]</scope>
    <source>
        <strain evidence="2 3">FARPER-174b</strain>
    </source>
</reference>
<evidence type="ECO:0000313" key="2">
    <source>
        <dbReference type="EMBL" id="QAR30089.1"/>
    </source>
</evidence>
<accession>A0A3R5Y299</accession>
<name>A0A3R5Y299_ORNRH</name>
<evidence type="ECO:0008006" key="4">
    <source>
        <dbReference type="Google" id="ProtNLM"/>
    </source>
</evidence>
<dbReference type="PROSITE" id="PS51257">
    <property type="entry name" value="PROKAR_LIPOPROTEIN"/>
    <property type="match status" value="1"/>
</dbReference>
<evidence type="ECO:0000313" key="3">
    <source>
        <dbReference type="Proteomes" id="UP000287701"/>
    </source>
</evidence>
<proteinExistence type="predicted"/>
<feature type="chain" id="PRO_5018634353" description="Lipoprotein" evidence="1">
    <location>
        <begin position="23"/>
        <end position="164"/>
    </location>
</feature>
<keyword evidence="1" id="KW-0732">Signal</keyword>
<dbReference type="AlphaFoldDB" id="A0A3R5Y299"/>
<protein>
    <recommendedName>
        <fullName evidence="4">Lipoprotein</fullName>
    </recommendedName>
</protein>
<feature type="signal peptide" evidence="1">
    <location>
        <begin position="1"/>
        <end position="22"/>
    </location>
</feature>
<evidence type="ECO:0000256" key="1">
    <source>
        <dbReference type="SAM" id="SignalP"/>
    </source>
</evidence>
<dbReference type="RefSeq" id="WP_128500596.1">
    <property type="nucleotide sequence ID" value="NZ_CP035107.1"/>
</dbReference>
<dbReference type="EMBL" id="CP035107">
    <property type="protein sequence ID" value="QAR30089.1"/>
    <property type="molecule type" value="Genomic_DNA"/>
</dbReference>
<dbReference type="Proteomes" id="UP000287701">
    <property type="component" value="Chromosome"/>
</dbReference>